<organism evidence="1 2">
    <name type="scientific">Armillaria luteobubalina</name>
    <dbReference type="NCBI Taxonomy" id="153913"/>
    <lineage>
        <taxon>Eukaryota</taxon>
        <taxon>Fungi</taxon>
        <taxon>Dikarya</taxon>
        <taxon>Basidiomycota</taxon>
        <taxon>Agaricomycotina</taxon>
        <taxon>Agaricomycetes</taxon>
        <taxon>Agaricomycetidae</taxon>
        <taxon>Agaricales</taxon>
        <taxon>Marasmiineae</taxon>
        <taxon>Physalacriaceae</taxon>
        <taxon>Armillaria</taxon>
    </lineage>
</organism>
<dbReference type="Proteomes" id="UP001175228">
    <property type="component" value="Unassembled WGS sequence"/>
</dbReference>
<accession>A0AA39Q5V5</accession>
<reference evidence="1" key="1">
    <citation type="submission" date="2023-06" db="EMBL/GenBank/DDBJ databases">
        <authorList>
            <consortium name="Lawrence Berkeley National Laboratory"/>
            <person name="Ahrendt S."/>
            <person name="Sahu N."/>
            <person name="Indic B."/>
            <person name="Wong-Bajracharya J."/>
            <person name="Merenyi Z."/>
            <person name="Ke H.-M."/>
            <person name="Monk M."/>
            <person name="Kocsube S."/>
            <person name="Drula E."/>
            <person name="Lipzen A."/>
            <person name="Balint B."/>
            <person name="Henrissat B."/>
            <person name="Andreopoulos B."/>
            <person name="Martin F.M."/>
            <person name="Harder C.B."/>
            <person name="Rigling D."/>
            <person name="Ford K.L."/>
            <person name="Foster G.D."/>
            <person name="Pangilinan J."/>
            <person name="Papanicolaou A."/>
            <person name="Barry K."/>
            <person name="LaButti K."/>
            <person name="Viragh M."/>
            <person name="Koriabine M."/>
            <person name="Yan M."/>
            <person name="Riley R."/>
            <person name="Champramary S."/>
            <person name="Plett K.L."/>
            <person name="Tsai I.J."/>
            <person name="Slot J."/>
            <person name="Sipos G."/>
            <person name="Plett J."/>
            <person name="Nagy L.G."/>
            <person name="Grigoriev I.V."/>
        </authorList>
    </citation>
    <scope>NUCLEOTIDE SEQUENCE</scope>
    <source>
        <strain evidence="1">HWK02</strain>
    </source>
</reference>
<proteinExistence type="predicted"/>
<dbReference type="PANTHER" id="PTHR33096">
    <property type="entry name" value="CXC2 DOMAIN-CONTAINING PROTEIN"/>
    <property type="match status" value="1"/>
</dbReference>
<name>A0AA39Q5V5_9AGAR</name>
<dbReference type="PANTHER" id="PTHR33096:SF1">
    <property type="entry name" value="CXC1-LIKE CYSTEINE CLUSTER ASSOCIATED WITH KDZ TRANSPOSASES DOMAIN-CONTAINING PROTEIN"/>
    <property type="match status" value="1"/>
</dbReference>
<feature type="non-terminal residue" evidence="1">
    <location>
        <position position="1"/>
    </location>
</feature>
<dbReference type="Pfam" id="PF18758">
    <property type="entry name" value="KDZ"/>
    <property type="match status" value="1"/>
</dbReference>
<dbReference type="EMBL" id="JAUEPU010000015">
    <property type="protein sequence ID" value="KAK0496591.1"/>
    <property type="molecule type" value="Genomic_DNA"/>
</dbReference>
<keyword evidence="2" id="KW-1185">Reference proteome</keyword>
<comment type="caution">
    <text evidence="1">The sequence shown here is derived from an EMBL/GenBank/DDBJ whole genome shotgun (WGS) entry which is preliminary data.</text>
</comment>
<dbReference type="AlphaFoldDB" id="A0AA39Q5V5"/>
<evidence type="ECO:0000313" key="1">
    <source>
        <dbReference type="EMBL" id="KAK0496591.1"/>
    </source>
</evidence>
<dbReference type="InterPro" id="IPR040521">
    <property type="entry name" value="KDZ"/>
</dbReference>
<protein>
    <submittedName>
        <fullName evidence="1">Uncharacterized protein</fullName>
    </submittedName>
</protein>
<sequence>VPSAIPQVPTACLFTTDEKKEKTHGGQYNDTGLATLVCCHDIPLFLANVDTASEQQKYAIALVDHLTSHLPPTASIAVLYNIGCVMNHSMNLV</sequence>
<evidence type="ECO:0000313" key="2">
    <source>
        <dbReference type="Proteomes" id="UP001175228"/>
    </source>
</evidence>
<gene>
    <name evidence="1" type="ORF">EDD18DRAFT_1074146</name>
</gene>